<organism evidence="3 4">
    <name type="scientific">Lithospermum erythrorhizon</name>
    <name type="common">Purple gromwell</name>
    <name type="synonym">Lithospermum officinale var. erythrorhizon</name>
    <dbReference type="NCBI Taxonomy" id="34254"/>
    <lineage>
        <taxon>Eukaryota</taxon>
        <taxon>Viridiplantae</taxon>
        <taxon>Streptophyta</taxon>
        <taxon>Embryophyta</taxon>
        <taxon>Tracheophyta</taxon>
        <taxon>Spermatophyta</taxon>
        <taxon>Magnoliopsida</taxon>
        <taxon>eudicotyledons</taxon>
        <taxon>Gunneridae</taxon>
        <taxon>Pentapetalae</taxon>
        <taxon>asterids</taxon>
        <taxon>lamiids</taxon>
        <taxon>Boraginales</taxon>
        <taxon>Boraginaceae</taxon>
        <taxon>Boraginoideae</taxon>
        <taxon>Lithospermeae</taxon>
        <taxon>Lithospermum</taxon>
    </lineage>
</organism>
<dbReference type="Proteomes" id="UP001454036">
    <property type="component" value="Unassembled WGS sequence"/>
</dbReference>
<reference evidence="3 4" key="1">
    <citation type="submission" date="2024-01" db="EMBL/GenBank/DDBJ databases">
        <title>The complete chloroplast genome sequence of Lithospermum erythrorhizon: insights into the phylogenetic relationship among Boraginaceae species and the maternal lineages of purple gromwells.</title>
        <authorList>
            <person name="Okada T."/>
            <person name="Watanabe K."/>
        </authorList>
    </citation>
    <scope>NUCLEOTIDE SEQUENCE [LARGE SCALE GENOMIC DNA]</scope>
</reference>
<protein>
    <submittedName>
        <fullName evidence="3">Uncharacterized protein</fullName>
    </submittedName>
</protein>
<evidence type="ECO:0000256" key="1">
    <source>
        <dbReference type="SAM" id="MobiDB-lite"/>
    </source>
</evidence>
<evidence type="ECO:0000256" key="2">
    <source>
        <dbReference type="SAM" id="Phobius"/>
    </source>
</evidence>
<evidence type="ECO:0000313" key="3">
    <source>
        <dbReference type="EMBL" id="GAA0150732.1"/>
    </source>
</evidence>
<proteinExistence type="predicted"/>
<keyword evidence="2" id="KW-1133">Transmembrane helix</keyword>
<accession>A0AAV3PL62</accession>
<dbReference type="EMBL" id="BAABME010001645">
    <property type="protein sequence ID" value="GAA0150732.1"/>
    <property type="molecule type" value="Genomic_DNA"/>
</dbReference>
<keyword evidence="2" id="KW-0812">Transmembrane</keyword>
<feature type="transmembrane region" description="Helical" evidence="2">
    <location>
        <begin position="58"/>
        <end position="79"/>
    </location>
</feature>
<sequence>MVSSSSKPLKKRSFPKDDAVDRDPKHVKWGTTRRPGTVVVSSTDVPAAVTKDVETAPVLALLLLSSSAYVIFLFSRLFFCTLRRLCFPRRGDEAQTEIMDSTGPLDCMIAKAAGTRSPGNGVHTEVVDVKEPTDRVITVVAVAVGKSHEDLLAEERGIMASFEALMKFSRQDLSSQASVESSSKLQHETEAIGSVCTALQQSGEKVARLRQELDDLDTHVENL</sequence>
<feature type="compositionally biased region" description="Basic and acidic residues" evidence="1">
    <location>
        <begin position="14"/>
        <end position="26"/>
    </location>
</feature>
<evidence type="ECO:0000313" key="4">
    <source>
        <dbReference type="Proteomes" id="UP001454036"/>
    </source>
</evidence>
<name>A0AAV3PL62_LITER</name>
<keyword evidence="4" id="KW-1185">Reference proteome</keyword>
<dbReference type="AlphaFoldDB" id="A0AAV3PL62"/>
<feature type="region of interest" description="Disordered" evidence="1">
    <location>
        <begin position="1"/>
        <end position="32"/>
    </location>
</feature>
<keyword evidence="2" id="KW-0472">Membrane</keyword>
<comment type="caution">
    <text evidence="3">The sequence shown here is derived from an EMBL/GenBank/DDBJ whole genome shotgun (WGS) entry which is preliminary data.</text>
</comment>
<gene>
    <name evidence="3" type="ORF">LIER_09604</name>
</gene>